<evidence type="ECO:0000256" key="2">
    <source>
        <dbReference type="SAM" id="Phobius"/>
    </source>
</evidence>
<dbReference type="EMBL" id="JALIEB010000010">
    <property type="protein sequence ID" value="MCV3272738.1"/>
    <property type="molecule type" value="Genomic_DNA"/>
</dbReference>
<keyword evidence="2" id="KW-0472">Membrane</keyword>
<keyword evidence="2" id="KW-0812">Transmembrane</keyword>
<sequence length="191" mass="20884">MEPLTDPLTPLEMAQAIHARLRPIEAGETETQKFSKRTNGDVYVVSATRIHPRGEAPPVRANQLAISIVTYQLTETYFARPGAPALIDSFVQSAEMPARGQRHIRLKDIDRRQSAHPERTPPRSGGALVRAAGLLISLGLILCLGLSSGVTLLAKRWCNQVEMSSCLQSRRVTKGRDGSKAASGFAIPREY</sequence>
<gene>
    <name evidence="3" type="ORF">MUB52_14995</name>
</gene>
<comment type="caution">
    <text evidence="3">The sequence shown here is derived from an EMBL/GenBank/DDBJ whole genome shotgun (WGS) entry which is preliminary data.</text>
</comment>
<evidence type="ECO:0008006" key="5">
    <source>
        <dbReference type="Google" id="ProtNLM"/>
    </source>
</evidence>
<reference evidence="3 4" key="1">
    <citation type="submission" date="2022-04" db="EMBL/GenBank/DDBJ databases">
        <title>Roseobacter sp. WL0113 is a bacterium isolated from neritic sediment.</title>
        <authorList>
            <person name="Wang L."/>
            <person name="He W."/>
            <person name="Zhang D.-F."/>
        </authorList>
    </citation>
    <scope>NUCLEOTIDE SEQUENCE [LARGE SCALE GENOMIC DNA]</scope>
    <source>
        <strain evidence="3 4">WL0113</strain>
    </source>
</reference>
<evidence type="ECO:0000313" key="3">
    <source>
        <dbReference type="EMBL" id="MCV3272738.1"/>
    </source>
</evidence>
<feature type="transmembrane region" description="Helical" evidence="2">
    <location>
        <begin position="131"/>
        <end position="154"/>
    </location>
</feature>
<protein>
    <recommendedName>
        <fullName evidence="5">Lipoprotein</fullName>
    </recommendedName>
</protein>
<proteinExistence type="predicted"/>
<evidence type="ECO:0000256" key="1">
    <source>
        <dbReference type="SAM" id="MobiDB-lite"/>
    </source>
</evidence>
<evidence type="ECO:0000313" key="4">
    <source>
        <dbReference type="Proteomes" id="UP001208690"/>
    </source>
</evidence>
<dbReference type="RefSeq" id="WP_263845060.1">
    <property type="nucleotide sequence ID" value="NZ_JALIEB010000010.1"/>
</dbReference>
<accession>A0ABT3BHS1</accession>
<feature type="region of interest" description="Disordered" evidence="1">
    <location>
        <begin position="172"/>
        <end position="191"/>
    </location>
</feature>
<name>A0ABT3BHS1_9RHOB</name>
<organism evidence="3 4">
    <name type="scientific">Roseobacter sinensis</name>
    <dbReference type="NCBI Taxonomy" id="2931391"/>
    <lineage>
        <taxon>Bacteria</taxon>
        <taxon>Pseudomonadati</taxon>
        <taxon>Pseudomonadota</taxon>
        <taxon>Alphaproteobacteria</taxon>
        <taxon>Rhodobacterales</taxon>
        <taxon>Roseobacteraceae</taxon>
        <taxon>Roseobacter</taxon>
    </lineage>
</organism>
<keyword evidence="4" id="KW-1185">Reference proteome</keyword>
<dbReference type="Proteomes" id="UP001208690">
    <property type="component" value="Unassembled WGS sequence"/>
</dbReference>
<keyword evidence="2" id="KW-1133">Transmembrane helix</keyword>